<keyword evidence="6" id="KW-0633">Potassium transport</keyword>
<evidence type="ECO:0000256" key="10">
    <source>
        <dbReference type="ARBA" id="ARBA00023065"/>
    </source>
</evidence>
<feature type="binding site" evidence="12">
    <location>
        <position position="219"/>
    </location>
    <ligand>
        <name>K(+)</name>
        <dbReference type="ChEBI" id="CHEBI:29103"/>
    </ligand>
</feature>
<evidence type="ECO:0000256" key="9">
    <source>
        <dbReference type="ARBA" id="ARBA00022989"/>
    </source>
</evidence>
<evidence type="ECO:0000256" key="13">
    <source>
        <dbReference type="SAM" id="Phobius"/>
    </source>
</evidence>
<dbReference type="RefSeq" id="WP_074730719.1">
    <property type="nucleotide sequence ID" value="NZ_FOGW01000015.1"/>
</dbReference>
<sequence length="481" mass="53063">MNFGIIRYILGLVVDLEGVLLLFPGLVAYLYHEKEGYSFLLVSIVCLILGTISIIKKPKDREFYSKEGFVVVALSWVVLSIFGALPMYLCGDIEQYIDALFETVSGFTTTGASIADNVEIFSHATNFWRCFTHWIGGMGVLVFILAIITPSNGGYSMHLMKAESPGPSVSKIVPRIKDTAKILYKIYFFMTLAQMVCLLIAGMPLFDAICTAVGTAGTGGFGIKADSMASYNAAIQIIVTVFMILFGVNFNAYYILLKAKEKKAAFEIEEVRVYFLIIFMSIALITINICNDVKNIGYTIRHTAFQVGSIITTTGFATKDFNTWPQLSRAILVLIMFVGACAGSTGGGMKVSRLIILIKSAKREISYFIHPRCIKTIKMDGKTVEKEQVRDVHAFFVTYVMIFVGSVLIVSLDNFDAVTNFTSVAATFNNIGPGLNVVGPTGNFAQFSVLSKIVLMLDMLAGRLEIYPMLLLFMPKAWTRN</sequence>
<dbReference type="InterPro" id="IPR004772">
    <property type="entry name" value="TrkH"/>
</dbReference>
<feature type="transmembrane region" description="Helical" evidence="13">
    <location>
        <begin position="68"/>
        <end position="89"/>
    </location>
</feature>
<evidence type="ECO:0000256" key="5">
    <source>
        <dbReference type="ARBA" id="ARBA00022519"/>
    </source>
</evidence>
<feature type="transmembrane region" description="Helical" evidence="13">
    <location>
        <begin position="37"/>
        <end position="56"/>
    </location>
</feature>
<comment type="subcellular location">
    <subcellularLocation>
        <location evidence="1">Cell inner membrane</location>
        <topology evidence="1">Multi-pass membrane protein</topology>
    </subcellularLocation>
</comment>
<organism evidence="14 15">
    <name type="scientific">Lachnobacterium bovis</name>
    <dbReference type="NCBI Taxonomy" id="140626"/>
    <lineage>
        <taxon>Bacteria</taxon>
        <taxon>Bacillati</taxon>
        <taxon>Bacillota</taxon>
        <taxon>Clostridia</taxon>
        <taxon>Lachnospirales</taxon>
        <taxon>Lachnospiraceae</taxon>
        <taxon>Lachnobacterium</taxon>
    </lineage>
</organism>
<evidence type="ECO:0000256" key="7">
    <source>
        <dbReference type="ARBA" id="ARBA00022692"/>
    </source>
</evidence>
<feature type="binding site" evidence="12">
    <location>
        <position position="430"/>
    </location>
    <ligand>
        <name>K(+)</name>
        <dbReference type="ChEBI" id="CHEBI:29103"/>
    </ligand>
</feature>
<dbReference type="GO" id="GO:0005886">
    <property type="term" value="C:plasma membrane"/>
    <property type="evidence" value="ECO:0007669"/>
    <property type="project" value="UniProtKB-SubCell"/>
</dbReference>
<feature type="binding site" evidence="12">
    <location>
        <position position="313"/>
    </location>
    <ligand>
        <name>K(+)</name>
        <dbReference type="ChEBI" id="CHEBI:29103"/>
    </ligand>
</feature>
<keyword evidence="15" id="KW-1185">Reference proteome</keyword>
<feature type="transmembrane region" description="Helical" evidence="13">
    <location>
        <begin position="229"/>
        <end position="250"/>
    </location>
</feature>
<dbReference type="EMBL" id="FOGW01000015">
    <property type="protein sequence ID" value="SER94423.1"/>
    <property type="molecule type" value="Genomic_DNA"/>
</dbReference>
<dbReference type="Pfam" id="PF02386">
    <property type="entry name" value="TrkH"/>
    <property type="match status" value="1"/>
</dbReference>
<proteinExistence type="inferred from homology"/>
<keyword evidence="11 13" id="KW-0472">Membrane</keyword>
<dbReference type="GO" id="GO:0015379">
    <property type="term" value="F:potassium:chloride symporter activity"/>
    <property type="evidence" value="ECO:0007669"/>
    <property type="project" value="InterPro"/>
</dbReference>
<feature type="binding site" evidence="12">
    <location>
        <position position="109"/>
    </location>
    <ligand>
        <name>K(+)</name>
        <dbReference type="ChEBI" id="CHEBI:29103"/>
    </ligand>
</feature>
<evidence type="ECO:0000313" key="15">
    <source>
        <dbReference type="Proteomes" id="UP000182471"/>
    </source>
</evidence>
<keyword evidence="9 13" id="KW-1133">Transmembrane helix</keyword>
<dbReference type="PIRSF" id="PIRSF006247">
    <property type="entry name" value="TrkH"/>
    <property type="match status" value="1"/>
</dbReference>
<evidence type="ECO:0000256" key="8">
    <source>
        <dbReference type="ARBA" id="ARBA00022958"/>
    </source>
</evidence>
<feature type="transmembrane region" description="Helical" evidence="13">
    <location>
        <begin position="453"/>
        <end position="473"/>
    </location>
</feature>
<feature type="transmembrane region" description="Helical" evidence="13">
    <location>
        <begin position="271"/>
        <end position="289"/>
    </location>
</feature>
<feature type="transmembrane region" description="Helical" evidence="13">
    <location>
        <begin position="330"/>
        <end position="349"/>
    </location>
</feature>
<evidence type="ECO:0000256" key="11">
    <source>
        <dbReference type="ARBA" id="ARBA00023136"/>
    </source>
</evidence>
<keyword evidence="5" id="KW-0997">Cell inner membrane</keyword>
<keyword evidence="7 13" id="KW-0812">Transmembrane</keyword>
<evidence type="ECO:0000256" key="4">
    <source>
        <dbReference type="ARBA" id="ARBA00022475"/>
    </source>
</evidence>
<feature type="binding site" evidence="12">
    <location>
        <position position="110"/>
    </location>
    <ligand>
        <name>K(+)</name>
        <dbReference type="ChEBI" id="CHEBI:29103"/>
    </ligand>
</feature>
<feature type="transmembrane region" description="Helical" evidence="13">
    <location>
        <begin position="186"/>
        <end position="209"/>
    </location>
</feature>
<dbReference type="GO" id="GO:0046872">
    <property type="term" value="F:metal ion binding"/>
    <property type="evidence" value="ECO:0007669"/>
    <property type="project" value="UniProtKB-KW"/>
</dbReference>
<comment type="similarity">
    <text evidence="2">Belongs to the TrkH potassium transport family.</text>
</comment>
<keyword evidence="10" id="KW-0406">Ion transport</keyword>
<evidence type="ECO:0000256" key="12">
    <source>
        <dbReference type="PIRSR" id="PIRSR006247-1"/>
    </source>
</evidence>
<evidence type="ECO:0000256" key="3">
    <source>
        <dbReference type="ARBA" id="ARBA00022448"/>
    </source>
</evidence>
<feature type="transmembrane region" description="Helical" evidence="13">
    <location>
        <begin position="131"/>
        <end position="151"/>
    </location>
</feature>
<name>A0A1H9TCT4_9FIRM</name>
<gene>
    <name evidence="14" type="ORF">SAMN02910429_01563</name>
</gene>
<feature type="transmembrane region" description="Helical" evidence="13">
    <location>
        <begin position="12"/>
        <end position="31"/>
    </location>
</feature>
<feature type="binding site" evidence="12">
    <location>
        <position position="314"/>
    </location>
    <ligand>
        <name>K(+)</name>
        <dbReference type="ChEBI" id="CHEBI:29103"/>
    </ligand>
</feature>
<keyword evidence="12" id="KW-0479">Metal-binding</keyword>
<protein>
    <submittedName>
        <fullName evidence="14">Trk system potassium uptake protein TrkH</fullName>
    </submittedName>
</protein>
<accession>A0A1H9TCT4</accession>
<keyword evidence="3" id="KW-0813">Transport</keyword>
<dbReference type="Proteomes" id="UP000182471">
    <property type="component" value="Unassembled WGS sequence"/>
</dbReference>
<evidence type="ECO:0000256" key="2">
    <source>
        <dbReference type="ARBA" id="ARBA00009137"/>
    </source>
</evidence>
<dbReference type="PANTHER" id="PTHR32024:SF2">
    <property type="entry name" value="TRK SYSTEM POTASSIUM UPTAKE PROTEIN TRKG-RELATED"/>
    <property type="match status" value="1"/>
</dbReference>
<keyword evidence="4" id="KW-1003">Cell membrane</keyword>
<dbReference type="AlphaFoldDB" id="A0A1H9TCT4"/>
<reference evidence="15" key="1">
    <citation type="submission" date="2016-10" db="EMBL/GenBank/DDBJ databases">
        <authorList>
            <person name="Varghese N."/>
            <person name="Submissions S."/>
        </authorList>
    </citation>
    <scope>NUCLEOTIDE SEQUENCE [LARGE SCALE GENOMIC DNA]</scope>
    <source>
        <strain evidence="15">S1b</strain>
    </source>
</reference>
<keyword evidence="8 12" id="KW-0630">Potassium</keyword>
<evidence type="ECO:0000313" key="14">
    <source>
        <dbReference type="EMBL" id="SER94423.1"/>
    </source>
</evidence>
<dbReference type="InterPro" id="IPR003445">
    <property type="entry name" value="Cat_transpt"/>
</dbReference>
<evidence type="ECO:0000256" key="1">
    <source>
        <dbReference type="ARBA" id="ARBA00004429"/>
    </source>
</evidence>
<feature type="transmembrane region" description="Helical" evidence="13">
    <location>
        <begin position="392"/>
        <end position="412"/>
    </location>
</feature>
<dbReference type="PANTHER" id="PTHR32024">
    <property type="entry name" value="TRK SYSTEM POTASSIUM UPTAKE PROTEIN TRKG-RELATED"/>
    <property type="match status" value="1"/>
</dbReference>
<evidence type="ECO:0000256" key="6">
    <source>
        <dbReference type="ARBA" id="ARBA00022538"/>
    </source>
</evidence>